<dbReference type="GO" id="GO:0010333">
    <property type="term" value="F:terpene synthase activity"/>
    <property type="evidence" value="ECO:0007669"/>
    <property type="project" value="InterPro"/>
</dbReference>
<organism evidence="3 4">
    <name type="scientific">Parasponia andersonii</name>
    <name type="common">Sponia andersonii</name>
    <dbReference type="NCBI Taxonomy" id="3476"/>
    <lineage>
        <taxon>Eukaryota</taxon>
        <taxon>Viridiplantae</taxon>
        <taxon>Streptophyta</taxon>
        <taxon>Embryophyta</taxon>
        <taxon>Tracheophyta</taxon>
        <taxon>Spermatophyta</taxon>
        <taxon>Magnoliopsida</taxon>
        <taxon>eudicotyledons</taxon>
        <taxon>Gunneridae</taxon>
        <taxon>Pentapetalae</taxon>
        <taxon>rosids</taxon>
        <taxon>fabids</taxon>
        <taxon>Rosales</taxon>
        <taxon>Cannabaceae</taxon>
        <taxon>Parasponia</taxon>
    </lineage>
</organism>
<gene>
    <name evidence="3" type="ORF">PanWU01x14_326050</name>
</gene>
<evidence type="ECO:0000259" key="2">
    <source>
        <dbReference type="Pfam" id="PF03936"/>
    </source>
</evidence>
<dbReference type="Gene3D" id="1.10.600.10">
    <property type="entry name" value="Farnesyl Diphosphate Synthase"/>
    <property type="match status" value="1"/>
</dbReference>
<feature type="domain" description="Terpene synthase metal-binding" evidence="2">
    <location>
        <begin position="11"/>
        <end position="101"/>
    </location>
</feature>
<evidence type="ECO:0000256" key="1">
    <source>
        <dbReference type="ARBA" id="ARBA00022723"/>
    </source>
</evidence>
<dbReference type="OrthoDB" id="1936865at2759"/>
<comment type="caution">
    <text evidence="3">The sequence shown here is derived from an EMBL/GenBank/DDBJ whole genome shotgun (WGS) entry which is preliminary data.</text>
</comment>
<dbReference type="GO" id="GO:0016114">
    <property type="term" value="P:terpenoid biosynthetic process"/>
    <property type="evidence" value="ECO:0007669"/>
    <property type="project" value="InterPro"/>
</dbReference>
<dbReference type="PANTHER" id="PTHR31225">
    <property type="entry name" value="OS04G0344100 PROTEIN-RELATED"/>
    <property type="match status" value="1"/>
</dbReference>
<accession>A0A2P5AJQ2</accession>
<name>A0A2P5AJQ2_PARAD</name>
<dbReference type="Pfam" id="PF03936">
    <property type="entry name" value="Terpene_synth_C"/>
    <property type="match status" value="1"/>
</dbReference>
<evidence type="ECO:0000313" key="3">
    <source>
        <dbReference type="EMBL" id="PON36747.1"/>
    </source>
</evidence>
<protein>
    <submittedName>
        <fullName evidence="3">Squalene/phytoene synthase</fullName>
    </submittedName>
</protein>
<reference evidence="4" key="1">
    <citation type="submission" date="2016-06" db="EMBL/GenBank/DDBJ databases">
        <title>Parallel loss of symbiosis genes in relatives of nitrogen-fixing non-legume Parasponia.</title>
        <authorList>
            <person name="Van Velzen R."/>
            <person name="Holmer R."/>
            <person name="Bu F."/>
            <person name="Rutten L."/>
            <person name="Van Zeijl A."/>
            <person name="Liu W."/>
            <person name="Santuari L."/>
            <person name="Cao Q."/>
            <person name="Sharma T."/>
            <person name="Shen D."/>
            <person name="Roswanjaya Y."/>
            <person name="Wardhani T."/>
            <person name="Kalhor M.S."/>
            <person name="Jansen J."/>
            <person name="Van den Hoogen J."/>
            <person name="Gungor B."/>
            <person name="Hartog M."/>
            <person name="Hontelez J."/>
            <person name="Verver J."/>
            <person name="Yang W.-C."/>
            <person name="Schijlen E."/>
            <person name="Repin R."/>
            <person name="Schilthuizen M."/>
            <person name="Schranz E."/>
            <person name="Heidstra R."/>
            <person name="Miyata K."/>
            <person name="Fedorova E."/>
            <person name="Kohlen W."/>
            <person name="Bisseling T."/>
            <person name="Smit S."/>
            <person name="Geurts R."/>
        </authorList>
    </citation>
    <scope>NUCLEOTIDE SEQUENCE [LARGE SCALE GENOMIC DNA]</scope>
    <source>
        <strain evidence="4">cv. WU1-14</strain>
    </source>
</reference>
<dbReference type="EMBL" id="JXTB01000555">
    <property type="protein sequence ID" value="PON36747.1"/>
    <property type="molecule type" value="Genomic_DNA"/>
</dbReference>
<dbReference type="InterPro" id="IPR008949">
    <property type="entry name" value="Isoprenoid_synthase_dom_sf"/>
</dbReference>
<sequence length="113" mass="13202">MGNIRMLGTSATEPQYKCLRRWLTKVVSFILIVDDVNDLYGSLEELRHFTNAFDRWDFREIEQLPGCMKICFQAPYLITCQIADEIETENGCKLVLPHLQKVEGRYICRPHAH</sequence>
<evidence type="ECO:0000313" key="4">
    <source>
        <dbReference type="Proteomes" id="UP000237105"/>
    </source>
</evidence>
<dbReference type="AlphaFoldDB" id="A0A2P5AJQ2"/>
<dbReference type="Proteomes" id="UP000237105">
    <property type="component" value="Unassembled WGS sequence"/>
</dbReference>
<dbReference type="GO" id="GO:0000287">
    <property type="term" value="F:magnesium ion binding"/>
    <property type="evidence" value="ECO:0007669"/>
    <property type="project" value="InterPro"/>
</dbReference>
<keyword evidence="4" id="KW-1185">Reference proteome</keyword>
<dbReference type="STRING" id="3476.A0A2P5AJQ2"/>
<keyword evidence="1" id="KW-0479">Metal-binding</keyword>
<dbReference type="InterPro" id="IPR005630">
    <property type="entry name" value="Terpene_synthase_metal-bd"/>
</dbReference>
<dbReference type="SUPFAM" id="SSF48576">
    <property type="entry name" value="Terpenoid synthases"/>
    <property type="match status" value="1"/>
</dbReference>
<dbReference type="InterPro" id="IPR050148">
    <property type="entry name" value="Terpene_synthase-like"/>
</dbReference>
<proteinExistence type="predicted"/>
<dbReference type="PANTHER" id="PTHR31225:SF94">
    <property type="entry name" value="ALPHA-FARNESENE SYNTHASE"/>
    <property type="match status" value="1"/>
</dbReference>